<sequence>MLARIQCLILIGATLGLTACVPEPGTQAYQDYQTHKANRNAVMGQGGR</sequence>
<organism evidence="2 3">
    <name type="scientific">Aliisedimentitalea scapharcae</name>
    <dbReference type="NCBI Taxonomy" id="1524259"/>
    <lineage>
        <taxon>Bacteria</taxon>
        <taxon>Pseudomonadati</taxon>
        <taxon>Pseudomonadota</taxon>
        <taxon>Alphaproteobacteria</taxon>
        <taxon>Rhodobacterales</taxon>
        <taxon>Roseobacteraceae</taxon>
        <taxon>Aliisedimentitalea</taxon>
    </lineage>
</organism>
<keyword evidence="3" id="KW-1185">Reference proteome</keyword>
<name>A0ABZ2XNN9_9RHOB</name>
<evidence type="ECO:0008006" key="4">
    <source>
        <dbReference type="Google" id="ProtNLM"/>
    </source>
</evidence>
<evidence type="ECO:0000256" key="1">
    <source>
        <dbReference type="SAM" id="SignalP"/>
    </source>
</evidence>
<reference evidence="2 3" key="1">
    <citation type="submission" date="2023-04" db="EMBL/GenBank/DDBJ databases">
        <title>Complete genome sequence of Alisedimentitalea scapharcae.</title>
        <authorList>
            <person name="Rong J.-C."/>
            <person name="Yi M.-L."/>
            <person name="Zhao Q."/>
        </authorList>
    </citation>
    <scope>NUCLEOTIDE SEQUENCE [LARGE SCALE GENOMIC DNA]</scope>
    <source>
        <strain evidence="2 3">KCTC 42119</strain>
    </source>
</reference>
<keyword evidence="1" id="KW-0732">Signal</keyword>
<evidence type="ECO:0000313" key="2">
    <source>
        <dbReference type="EMBL" id="WZK87694.1"/>
    </source>
</evidence>
<gene>
    <name evidence="2" type="ORF">QEZ52_13890</name>
</gene>
<feature type="signal peptide" evidence="1">
    <location>
        <begin position="1"/>
        <end position="19"/>
    </location>
</feature>
<dbReference type="PROSITE" id="PS51257">
    <property type="entry name" value="PROKAR_LIPOPROTEIN"/>
    <property type="match status" value="1"/>
</dbReference>
<proteinExistence type="predicted"/>
<feature type="chain" id="PRO_5045349247" description="Lipoprotein" evidence="1">
    <location>
        <begin position="20"/>
        <end position="48"/>
    </location>
</feature>
<accession>A0ABZ2XNN9</accession>
<dbReference type="Proteomes" id="UP001623232">
    <property type="component" value="Chromosome"/>
</dbReference>
<evidence type="ECO:0000313" key="3">
    <source>
        <dbReference type="Proteomes" id="UP001623232"/>
    </source>
</evidence>
<dbReference type="EMBL" id="CP123584">
    <property type="protein sequence ID" value="WZK87694.1"/>
    <property type="molecule type" value="Genomic_DNA"/>
</dbReference>
<protein>
    <recommendedName>
        <fullName evidence="4">Lipoprotein</fullName>
    </recommendedName>
</protein>
<dbReference type="RefSeq" id="WP_406644980.1">
    <property type="nucleotide sequence ID" value="NZ_CP123584.1"/>
</dbReference>